<feature type="region of interest" description="Disordered" evidence="1">
    <location>
        <begin position="1"/>
        <end position="49"/>
    </location>
</feature>
<gene>
    <name evidence="2" type="ORF">PsYK624_125510</name>
</gene>
<evidence type="ECO:0000313" key="2">
    <source>
        <dbReference type="EMBL" id="GJE96356.1"/>
    </source>
</evidence>
<keyword evidence="3" id="KW-1185">Reference proteome</keyword>
<reference evidence="2 3" key="1">
    <citation type="submission" date="2021-08" db="EMBL/GenBank/DDBJ databases">
        <title>Draft Genome Sequence of Phanerochaete sordida strain YK-624.</title>
        <authorList>
            <person name="Mori T."/>
            <person name="Dohra H."/>
            <person name="Suzuki T."/>
            <person name="Kawagishi H."/>
            <person name="Hirai H."/>
        </authorList>
    </citation>
    <scope>NUCLEOTIDE SEQUENCE [LARGE SCALE GENOMIC DNA]</scope>
    <source>
        <strain evidence="2 3">YK-624</strain>
    </source>
</reference>
<evidence type="ECO:0000313" key="3">
    <source>
        <dbReference type="Proteomes" id="UP000703269"/>
    </source>
</evidence>
<feature type="compositionally biased region" description="Polar residues" evidence="1">
    <location>
        <begin position="29"/>
        <end position="44"/>
    </location>
</feature>
<dbReference type="AlphaFoldDB" id="A0A9P3LIB1"/>
<feature type="compositionally biased region" description="Low complexity" evidence="1">
    <location>
        <begin position="14"/>
        <end position="23"/>
    </location>
</feature>
<feature type="compositionally biased region" description="Basic and acidic residues" evidence="1">
    <location>
        <begin position="1"/>
        <end position="10"/>
    </location>
</feature>
<accession>A0A9P3LIB1</accession>
<sequence>MRTLHPDAHALPHASSTASSMSRTRQREGQSSSRAQPAHQSTPCVGSRSIPARYGAVGILWTMRDNRTGARHRLATHCMGASFRASLVAAPKLDVYCRCVVDKRPVEPNVGHRDNREH</sequence>
<evidence type="ECO:0000256" key="1">
    <source>
        <dbReference type="SAM" id="MobiDB-lite"/>
    </source>
</evidence>
<proteinExistence type="predicted"/>
<dbReference type="Proteomes" id="UP000703269">
    <property type="component" value="Unassembled WGS sequence"/>
</dbReference>
<comment type="caution">
    <text evidence="2">The sequence shown here is derived from an EMBL/GenBank/DDBJ whole genome shotgun (WGS) entry which is preliminary data.</text>
</comment>
<dbReference type="EMBL" id="BPQB01000058">
    <property type="protein sequence ID" value="GJE96356.1"/>
    <property type="molecule type" value="Genomic_DNA"/>
</dbReference>
<organism evidence="2 3">
    <name type="scientific">Phanerochaete sordida</name>
    <dbReference type="NCBI Taxonomy" id="48140"/>
    <lineage>
        <taxon>Eukaryota</taxon>
        <taxon>Fungi</taxon>
        <taxon>Dikarya</taxon>
        <taxon>Basidiomycota</taxon>
        <taxon>Agaricomycotina</taxon>
        <taxon>Agaricomycetes</taxon>
        <taxon>Polyporales</taxon>
        <taxon>Phanerochaetaceae</taxon>
        <taxon>Phanerochaete</taxon>
    </lineage>
</organism>
<name>A0A9P3LIB1_9APHY</name>
<protein>
    <submittedName>
        <fullName evidence="2">Uncharacterized protein</fullName>
    </submittedName>
</protein>